<protein>
    <submittedName>
        <fullName evidence="2">Uncharacterized protein</fullName>
    </submittedName>
</protein>
<organism evidence="2 3">
    <name type="scientific">Caerostris extrusa</name>
    <name type="common">Bark spider</name>
    <name type="synonym">Caerostris bankana</name>
    <dbReference type="NCBI Taxonomy" id="172846"/>
    <lineage>
        <taxon>Eukaryota</taxon>
        <taxon>Metazoa</taxon>
        <taxon>Ecdysozoa</taxon>
        <taxon>Arthropoda</taxon>
        <taxon>Chelicerata</taxon>
        <taxon>Arachnida</taxon>
        <taxon>Araneae</taxon>
        <taxon>Araneomorphae</taxon>
        <taxon>Entelegynae</taxon>
        <taxon>Araneoidea</taxon>
        <taxon>Araneidae</taxon>
        <taxon>Caerostris</taxon>
    </lineage>
</organism>
<evidence type="ECO:0000313" key="3">
    <source>
        <dbReference type="Proteomes" id="UP001054945"/>
    </source>
</evidence>
<evidence type="ECO:0000313" key="2">
    <source>
        <dbReference type="EMBL" id="GIY30324.1"/>
    </source>
</evidence>
<keyword evidence="1" id="KW-1133">Transmembrane helix</keyword>
<dbReference type="AlphaFoldDB" id="A0AAV4SBJ6"/>
<sequence>MRKAGIDICMRIMGWLGKKLVITGASGNCQSLLPRTSPTICFSEHTKEHKRDSLSVLFFSLLFACRFPLGFVLRDDLQLLLLGYTGFWKKKLIITINQNRNENYI</sequence>
<keyword evidence="1" id="KW-0472">Membrane</keyword>
<keyword evidence="3" id="KW-1185">Reference proteome</keyword>
<proteinExistence type="predicted"/>
<reference evidence="2 3" key="1">
    <citation type="submission" date="2021-06" db="EMBL/GenBank/DDBJ databases">
        <title>Caerostris extrusa draft genome.</title>
        <authorList>
            <person name="Kono N."/>
            <person name="Arakawa K."/>
        </authorList>
    </citation>
    <scope>NUCLEOTIDE SEQUENCE [LARGE SCALE GENOMIC DNA]</scope>
</reference>
<comment type="caution">
    <text evidence="2">The sequence shown here is derived from an EMBL/GenBank/DDBJ whole genome shotgun (WGS) entry which is preliminary data.</text>
</comment>
<name>A0AAV4SBJ6_CAEEX</name>
<gene>
    <name evidence="2" type="ORF">CEXT_712001</name>
</gene>
<feature type="transmembrane region" description="Helical" evidence="1">
    <location>
        <begin position="54"/>
        <end position="73"/>
    </location>
</feature>
<accession>A0AAV4SBJ6</accession>
<keyword evidence="1" id="KW-0812">Transmembrane</keyword>
<evidence type="ECO:0000256" key="1">
    <source>
        <dbReference type="SAM" id="Phobius"/>
    </source>
</evidence>
<dbReference type="EMBL" id="BPLR01009211">
    <property type="protein sequence ID" value="GIY30324.1"/>
    <property type="molecule type" value="Genomic_DNA"/>
</dbReference>
<dbReference type="Proteomes" id="UP001054945">
    <property type="component" value="Unassembled WGS sequence"/>
</dbReference>